<evidence type="ECO:0000259" key="7">
    <source>
        <dbReference type="Pfam" id="PF25944"/>
    </source>
</evidence>
<dbReference type="Gene3D" id="2.40.30.170">
    <property type="match status" value="1"/>
</dbReference>
<dbReference type="FunFam" id="2.40.420.20:FF:000001">
    <property type="entry name" value="Efflux RND transporter periplasmic adaptor subunit"/>
    <property type="match status" value="1"/>
</dbReference>
<dbReference type="AlphaFoldDB" id="A0A2W4Z2J9"/>
<feature type="signal peptide" evidence="4">
    <location>
        <begin position="1"/>
        <end position="26"/>
    </location>
</feature>
<protein>
    <submittedName>
        <fullName evidence="9">Efflux transporter periplasmic adaptor subunit</fullName>
    </submittedName>
</protein>
<dbReference type="Gene3D" id="2.40.420.20">
    <property type="match status" value="1"/>
</dbReference>
<dbReference type="Pfam" id="PF25967">
    <property type="entry name" value="RND-MFP_C"/>
    <property type="match status" value="1"/>
</dbReference>
<dbReference type="GO" id="GO:0005886">
    <property type="term" value="C:plasma membrane"/>
    <property type="evidence" value="ECO:0007669"/>
    <property type="project" value="UniProtKB-SubCell"/>
</dbReference>
<feature type="domain" description="Multidrug resistance protein MdtA-like C-terminal permuted SH3" evidence="8">
    <location>
        <begin position="299"/>
        <end position="359"/>
    </location>
</feature>
<feature type="region of interest" description="Disordered" evidence="3">
    <location>
        <begin position="367"/>
        <end position="409"/>
    </location>
</feature>
<dbReference type="GO" id="GO:0022857">
    <property type="term" value="F:transmembrane transporter activity"/>
    <property type="evidence" value="ECO:0007669"/>
    <property type="project" value="InterPro"/>
</dbReference>
<feature type="chain" id="PRO_5015969032" evidence="4">
    <location>
        <begin position="27"/>
        <end position="409"/>
    </location>
</feature>
<dbReference type="Proteomes" id="UP000249555">
    <property type="component" value="Unassembled WGS sequence"/>
</dbReference>
<dbReference type="InterPro" id="IPR058624">
    <property type="entry name" value="MdtA-like_HH"/>
</dbReference>
<evidence type="ECO:0000259" key="6">
    <source>
        <dbReference type="Pfam" id="PF25917"/>
    </source>
</evidence>
<dbReference type="SUPFAM" id="SSF111369">
    <property type="entry name" value="HlyD-like secretion proteins"/>
    <property type="match status" value="1"/>
</dbReference>
<proteinExistence type="inferred from homology"/>
<dbReference type="PANTHER" id="PTHR30158:SF3">
    <property type="entry name" value="MULTIDRUG EFFLUX PUMP SUBUNIT ACRA-RELATED"/>
    <property type="match status" value="1"/>
</dbReference>
<sequence length="409" mass="42213">MQQLNLKGSVALFALALLSACGKEQAPPPPPTPTVGVVTVGEESVVLTSELPGRIAAVETSEVRPQVSGVVRDRLFTEGAMVSKGQVLYAIEDAPYRAALASAQGQLAAAQSQINATRLQAQRYGQLVALNAVSKQEADNATASAQQARANVAAQQAAVQSARVNLGFTRIKAPISGRIGRSLVTVGALVQTGQTDPLATIQRTNTVYVDVVQSAAQLLDLKQAMATGGVTRGDGSARVQLILPNGTTYPIEGRLQFAEVTVDQTTGAVTLRATFPNPNGLLLPGMYVRAKLVEGTRRQAIMAPTAGITRDPRGGATALVVNAQNKVEQRNVTTDRVIGDKWIVTSGLKPGDKLIVEGLLNLRPGSTVKPAAPQQVTKPANGAPGAAATGGDAAAGNNSAQANSASQGK</sequence>
<feature type="domain" description="Multidrug resistance protein MdtA-like barrel-sandwich hybrid" evidence="6">
    <location>
        <begin position="60"/>
        <end position="202"/>
    </location>
</feature>
<feature type="domain" description="Multidrug resistance protein MdtA-like beta-barrel" evidence="7">
    <location>
        <begin position="206"/>
        <end position="295"/>
    </location>
</feature>
<dbReference type="GO" id="GO:0046677">
    <property type="term" value="P:response to antibiotic"/>
    <property type="evidence" value="ECO:0007669"/>
    <property type="project" value="TreeGrafter"/>
</dbReference>
<dbReference type="InterPro" id="IPR058627">
    <property type="entry name" value="MdtA-like_C"/>
</dbReference>
<keyword evidence="4" id="KW-0732">Signal</keyword>
<dbReference type="PANTHER" id="PTHR30158">
    <property type="entry name" value="ACRA/E-RELATED COMPONENT OF DRUG EFFLUX TRANSPORTER"/>
    <property type="match status" value="1"/>
</dbReference>
<gene>
    <name evidence="9" type="ORF">DI640_01605</name>
</gene>
<comment type="similarity">
    <text evidence="2">Belongs to the membrane fusion protein (MFP) (TC 8.A.1) family.</text>
</comment>
<evidence type="ECO:0000259" key="8">
    <source>
        <dbReference type="Pfam" id="PF25967"/>
    </source>
</evidence>
<dbReference type="InterPro" id="IPR058625">
    <property type="entry name" value="MdtA-like_BSH"/>
</dbReference>
<evidence type="ECO:0000256" key="1">
    <source>
        <dbReference type="ARBA" id="ARBA00004196"/>
    </source>
</evidence>
<evidence type="ECO:0000256" key="2">
    <source>
        <dbReference type="ARBA" id="ARBA00009477"/>
    </source>
</evidence>
<evidence type="ECO:0000256" key="3">
    <source>
        <dbReference type="SAM" id="MobiDB-lite"/>
    </source>
</evidence>
<dbReference type="Gene3D" id="1.10.287.470">
    <property type="entry name" value="Helix hairpin bin"/>
    <property type="match status" value="1"/>
</dbReference>
<evidence type="ECO:0000256" key="4">
    <source>
        <dbReference type="SAM" id="SignalP"/>
    </source>
</evidence>
<accession>A0A2W4Z2J9</accession>
<feature type="compositionally biased region" description="Low complexity" evidence="3">
    <location>
        <begin position="380"/>
        <end position="409"/>
    </location>
</feature>
<comment type="caution">
    <text evidence="9">The sequence shown here is derived from an EMBL/GenBank/DDBJ whole genome shotgun (WGS) entry which is preliminary data.</text>
</comment>
<organism evidence="9 10">
    <name type="scientific">Sphingomonas taxi</name>
    <dbReference type="NCBI Taxonomy" id="1549858"/>
    <lineage>
        <taxon>Bacteria</taxon>
        <taxon>Pseudomonadati</taxon>
        <taxon>Pseudomonadota</taxon>
        <taxon>Alphaproteobacteria</taxon>
        <taxon>Sphingomonadales</taxon>
        <taxon>Sphingomonadaceae</taxon>
        <taxon>Sphingomonas</taxon>
    </lineage>
</organism>
<dbReference type="EMBL" id="QFMX01000002">
    <property type="protein sequence ID" value="PZO76513.1"/>
    <property type="molecule type" value="Genomic_DNA"/>
</dbReference>
<dbReference type="PROSITE" id="PS51257">
    <property type="entry name" value="PROKAR_LIPOPROTEIN"/>
    <property type="match status" value="1"/>
</dbReference>
<dbReference type="InterPro" id="IPR058626">
    <property type="entry name" value="MdtA-like_b-barrel"/>
</dbReference>
<feature type="domain" description="Multidrug resistance protein MdtA-like alpha-helical hairpin" evidence="5">
    <location>
        <begin position="100"/>
        <end position="169"/>
    </location>
</feature>
<dbReference type="Pfam" id="PF25944">
    <property type="entry name" value="Beta-barrel_RND"/>
    <property type="match status" value="1"/>
</dbReference>
<reference evidence="9 10" key="1">
    <citation type="submission" date="2017-08" db="EMBL/GenBank/DDBJ databases">
        <title>Infants hospitalized years apart are colonized by the same room-sourced microbial strains.</title>
        <authorList>
            <person name="Brooks B."/>
            <person name="Olm M.R."/>
            <person name="Firek B.A."/>
            <person name="Baker R."/>
            <person name="Thomas B.C."/>
            <person name="Morowitz M.J."/>
            <person name="Banfield J.F."/>
        </authorList>
    </citation>
    <scope>NUCLEOTIDE SEQUENCE [LARGE SCALE GENOMIC DNA]</scope>
    <source>
        <strain evidence="9">S2_018_000_R3_119</strain>
    </source>
</reference>
<evidence type="ECO:0000313" key="10">
    <source>
        <dbReference type="Proteomes" id="UP000249555"/>
    </source>
</evidence>
<evidence type="ECO:0000259" key="5">
    <source>
        <dbReference type="Pfam" id="PF25876"/>
    </source>
</evidence>
<dbReference type="InterPro" id="IPR006143">
    <property type="entry name" value="RND_pump_MFP"/>
</dbReference>
<comment type="subcellular location">
    <subcellularLocation>
        <location evidence="1">Cell envelope</location>
    </subcellularLocation>
</comment>
<dbReference type="Pfam" id="PF25917">
    <property type="entry name" value="BSH_RND"/>
    <property type="match status" value="1"/>
</dbReference>
<dbReference type="Pfam" id="PF25876">
    <property type="entry name" value="HH_MFP_RND"/>
    <property type="match status" value="1"/>
</dbReference>
<evidence type="ECO:0000313" key="9">
    <source>
        <dbReference type="EMBL" id="PZO76513.1"/>
    </source>
</evidence>
<name>A0A2W4Z2J9_9SPHN</name>
<dbReference type="NCBIfam" id="TIGR01730">
    <property type="entry name" value="RND_mfp"/>
    <property type="match status" value="1"/>
</dbReference>
<dbReference type="Gene3D" id="2.40.50.100">
    <property type="match status" value="1"/>
</dbReference>